<organism evidence="4 5">
    <name type="scientific">Halomonas korlensis</name>
    <dbReference type="NCBI Taxonomy" id="463301"/>
    <lineage>
        <taxon>Bacteria</taxon>
        <taxon>Pseudomonadati</taxon>
        <taxon>Pseudomonadota</taxon>
        <taxon>Gammaproteobacteria</taxon>
        <taxon>Oceanospirillales</taxon>
        <taxon>Halomonadaceae</taxon>
        <taxon>Halomonas</taxon>
    </lineage>
</organism>
<dbReference type="RefSeq" id="WP_089794417.1">
    <property type="nucleotide sequence ID" value="NZ_FPBP01000004.1"/>
</dbReference>
<evidence type="ECO:0000313" key="5">
    <source>
        <dbReference type="Proteomes" id="UP000198693"/>
    </source>
</evidence>
<dbReference type="Gene3D" id="2.30.30.240">
    <property type="entry name" value="PRC-barrel domain"/>
    <property type="match status" value="1"/>
</dbReference>
<keyword evidence="5" id="KW-1185">Reference proteome</keyword>
<dbReference type="PANTHER" id="PTHR36505">
    <property type="entry name" value="BLR1072 PROTEIN"/>
    <property type="match status" value="1"/>
</dbReference>
<dbReference type="OrthoDB" id="6182585at2"/>
<reference evidence="5" key="1">
    <citation type="submission" date="2016-10" db="EMBL/GenBank/DDBJ databases">
        <authorList>
            <person name="Varghese N."/>
            <person name="Submissions S."/>
        </authorList>
    </citation>
    <scope>NUCLEOTIDE SEQUENCE [LARGE SCALE GENOMIC DNA]</scope>
    <source>
        <strain evidence="5">CGMCC 1.6981</strain>
    </source>
</reference>
<evidence type="ECO:0000256" key="1">
    <source>
        <dbReference type="SAM" id="MobiDB-lite"/>
    </source>
</evidence>
<keyword evidence="2" id="KW-0732">Signal</keyword>
<evidence type="ECO:0000256" key="2">
    <source>
        <dbReference type="SAM" id="SignalP"/>
    </source>
</evidence>
<dbReference type="EMBL" id="FPBP01000004">
    <property type="protein sequence ID" value="SFU57799.1"/>
    <property type="molecule type" value="Genomic_DNA"/>
</dbReference>
<dbReference type="Proteomes" id="UP000198693">
    <property type="component" value="Unassembled WGS sequence"/>
</dbReference>
<dbReference type="PANTHER" id="PTHR36505:SF1">
    <property type="entry name" value="BLR1072 PROTEIN"/>
    <property type="match status" value="1"/>
</dbReference>
<sequence length="188" mass="20447">MQKHLLTIAVATITGSLALSGQAMAEQHENENGQGNGQNQQQSVQEAQGLYATENIMGSDVYHVDDTDEEVGEVTNILIDDEGKISALVLDTGGLWGIGGDEVVVGLEHFSVETERDENATFGEGATIHRIMVDATEEELENFPSYEEDWFDEERSRLIEQRGMRGSAWQGEGVSGGTWGKEGGVDED</sequence>
<dbReference type="Pfam" id="PF05239">
    <property type="entry name" value="PRC"/>
    <property type="match status" value="1"/>
</dbReference>
<feature type="chain" id="PRO_5011671270" evidence="2">
    <location>
        <begin position="26"/>
        <end position="188"/>
    </location>
</feature>
<evidence type="ECO:0000259" key="3">
    <source>
        <dbReference type="Pfam" id="PF05239"/>
    </source>
</evidence>
<feature type="compositionally biased region" description="Gly residues" evidence="1">
    <location>
        <begin position="173"/>
        <end position="182"/>
    </location>
</feature>
<protein>
    <submittedName>
        <fullName evidence="4">PRC-barrel domain-containing protein</fullName>
    </submittedName>
</protein>
<gene>
    <name evidence="4" type="ORF">SAMN04487955_104106</name>
</gene>
<feature type="signal peptide" evidence="2">
    <location>
        <begin position="1"/>
        <end position="25"/>
    </location>
</feature>
<proteinExistence type="predicted"/>
<dbReference type="AlphaFoldDB" id="A0A1I7HB45"/>
<name>A0A1I7HB45_9GAMM</name>
<accession>A0A1I7HB45</accession>
<feature type="region of interest" description="Disordered" evidence="1">
    <location>
        <begin position="162"/>
        <end position="188"/>
    </location>
</feature>
<evidence type="ECO:0000313" key="4">
    <source>
        <dbReference type="EMBL" id="SFU57799.1"/>
    </source>
</evidence>
<feature type="region of interest" description="Disordered" evidence="1">
    <location>
        <begin position="22"/>
        <end position="45"/>
    </location>
</feature>
<dbReference type="InterPro" id="IPR011033">
    <property type="entry name" value="PRC_barrel-like_sf"/>
</dbReference>
<dbReference type="SUPFAM" id="SSF50346">
    <property type="entry name" value="PRC-barrel domain"/>
    <property type="match status" value="1"/>
</dbReference>
<dbReference type="STRING" id="463301.SAMN04487955_104106"/>
<dbReference type="InterPro" id="IPR027275">
    <property type="entry name" value="PRC-brl_dom"/>
</dbReference>
<feature type="domain" description="PRC-barrel" evidence="3">
    <location>
        <begin position="54"/>
        <end position="111"/>
    </location>
</feature>